<geneLocation type="plasmid" evidence="1 2">
    <name>RPME01</name>
</geneLocation>
<proteinExistence type="predicted"/>
<protein>
    <submittedName>
        <fullName evidence="1">Uncharacterized protein</fullName>
    </submittedName>
</protein>
<dbReference type="KEGG" id="mpt:Mpe_B0118"/>
<organism evidence="1 2">
    <name type="scientific">Methylibium petroleiphilum (strain ATCC BAA-1232 / LMG 22953 / PM1)</name>
    <dbReference type="NCBI Taxonomy" id="420662"/>
    <lineage>
        <taxon>Bacteria</taxon>
        <taxon>Pseudomonadati</taxon>
        <taxon>Pseudomonadota</taxon>
        <taxon>Betaproteobacteria</taxon>
        <taxon>Burkholderiales</taxon>
        <taxon>Sphaerotilaceae</taxon>
        <taxon>Methylibium</taxon>
    </lineage>
</organism>
<dbReference type="Proteomes" id="UP000000366">
    <property type="component" value="Plasmid RPME01"/>
</dbReference>
<reference evidence="1 2" key="1">
    <citation type="journal article" date="2007" name="J. Bacteriol.">
        <title>Whole-genome analysis of the methyl tert-butyl ether-degrading beta-proteobacterium Methylibium petroleiphilum PM1.</title>
        <authorList>
            <person name="Kane S.R."/>
            <person name="Chakicherla A.Y."/>
            <person name="Chain P.S.G."/>
            <person name="Schmidt R."/>
            <person name="Shin M.W."/>
            <person name="Legler T.C."/>
            <person name="Scow K.M."/>
            <person name="Larimer F.W."/>
            <person name="Lucas S.M."/>
            <person name="Richardson P.M."/>
            <person name="Hristova K.R."/>
        </authorList>
    </citation>
    <scope>NUCLEOTIDE SEQUENCE [LARGE SCALE GENOMIC DNA]</scope>
    <source>
        <strain evidence="2">ATCC BAA-1232 / LMG 22953 / PM1</strain>
        <plasmid evidence="1 2">RPME01</plasmid>
    </source>
</reference>
<dbReference type="RefSeq" id="WP_011831512.1">
    <property type="nucleotide sequence ID" value="NC_008826.1"/>
</dbReference>
<sequence>MAPVDPPEIAEKEDIHSILIKMAMETATSVANQVVVVDEALADLDQLLYRLQPKMTGRIRIQWWRKEKKDRYKRAVPAYWYWAKGSKSWLADDHPIPGLRRRGKTQGKFHRNREVMKVLLGVAQDLLEMRTKLINQIAAFSADTKKVVGPAGRKAGASKQTLRRIESEVDAGKHFDWSLEGTSSDKPDLT</sequence>
<dbReference type="HOGENOM" id="CLU_1426513_0_0_4"/>
<keyword evidence="1" id="KW-0614">Plasmid</keyword>
<gene>
    <name evidence="1" type="ordered locus">Mpe_B0118</name>
</gene>
<keyword evidence="2" id="KW-1185">Reference proteome</keyword>
<name>A2SMV8_METPP</name>
<evidence type="ECO:0000313" key="1">
    <source>
        <dbReference type="EMBL" id="ABM96897.1"/>
    </source>
</evidence>
<accession>A2SMV8</accession>
<dbReference type="EMBL" id="CP000556">
    <property type="protein sequence ID" value="ABM96897.1"/>
    <property type="molecule type" value="Genomic_DNA"/>
</dbReference>
<evidence type="ECO:0000313" key="2">
    <source>
        <dbReference type="Proteomes" id="UP000000366"/>
    </source>
</evidence>
<dbReference type="AlphaFoldDB" id="A2SMV8"/>